<feature type="non-terminal residue" evidence="1">
    <location>
        <position position="35"/>
    </location>
</feature>
<gene>
    <name evidence="1" type="ORF">LCGC14_1607900</name>
</gene>
<sequence length="35" mass="3956">MYHADTLESQIHCAVIKIVNPAIFKIVGIIFRSRA</sequence>
<proteinExistence type="predicted"/>
<organism evidence="1">
    <name type="scientific">marine sediment metagenome</name>
    <dbReference type="NCBI Taxonomy" id="412755"/>
    <lineage>
        <taxon>unclassified sequences</taxon>
        <taxon>metagenomes</taxon>
        <taxon>ecological metagenomes</taxon>
    </lineage>
</organism>
<dbReference type="EMBL" id="LAZR01012982">
    <property type="protein sequence ID" value="KKM24168.1"/>
    <property type="molecule type" value="Genomic_DNA"/>
</dbReference>
<comment type="caution">
    <text evidence="1">The sequence shown here is derived from an EMBL/GenBank/DDBJ whole genome shotgun (WGS) entry which is preliminary data.</text>
</comment>
<accession>A0A0F9KQ25</accession>
<name>A0A0F9KQ25_9ZZZZ</name>
<dbReference type="AlphaFoldDB" id="A0A0F9KQ25"/>
<evidence type="ECO:0000313" key="1">
    <source>
        <dbReference type="EMBL" id="KKM24168.1"/>
    </source>
</evidence>
<reference evidence="1" key="1">
    <citation type="journal article" date="2015" name="Nature">
        <title>Complex archaea that bridge the gap between prokaryotes and eukaryotes.</title>
        <authorList>
            <person name="Spang A."/>
            <person name="Saw J.H."/>
            <person name="Jorgensen S.L."/>
            <person name="Zaremba-Niedzwiedzka K."/>
            <person name="Martijn J."/>
            <person name="Lind A.E."/>
            <person name="van Eijk R."/>
            <person name="Schleper C."/>
            <person name="Guy L."/>
            <person name="Ettema T.J."/>
        </authorList>
    </citation>
    <scope>NUCLEOTIDE SEQUENCE</scope>
</reference>
<protein>
    <submittedName>
        <fullName evidence="1">Uncharacterized protein</fullName>
    </submittedName>
</protein>